<reference evidence="1" key="1">
    <citation type="journal article" date="2015" name="Nature">
        <title>Complex archaea that bridge the gap between prokaryotes and eukaryotes.</title>
        <authorList>
            <person name="Spang A."/>
            <person name="Saw J.H."/>
            <person name="Jorgensen S.L."/>
            <person name="Zaremba-Niedzwiedzka K."/>
            <person name="Martijn J."/>
            <person name="Lind A.E."/>
            <person name="van Eijk R."/>
            <person name="Schleper C."/>
            <person name="Guy L."/>
            <person name="Ettema T.J."/>
        </authorList>
    </citation>
    <scope>NUCLEOTIDE SEQUENCE</scope>
</reference>
<dbReference type="AlphaFoldDB" id="A0A0F9CKS7"/>
<gene>
    <name evidence="1" type="ORF">LCGC14_2654660</name>
</gene>
<feature type="non-terminal residue" evidence="1">
    <location>
        <position position="317"/>
    </location>
</feature>
<comment type="caution">
    <text evidence="1">The sequence shown here is derived from an EMBL/GenBank/DDBJ whole genome shotgun (WGS) entry which is preliminary data.</text>
</comment>
<dbReference type="NCBIfam" id="NF033394">
    <property type="entry name" value="capsid_maj_Podo"/>
    <property type="match status" value="1"/>
</dbReference>
<organism evidence="1">
    <name type="scientific">marine sediment metagenome</name>
    <dbReference type="NCBI Taxonomy" id="412755"/>
    <lineage>
        <taxon>unclassified sequences</taxon>
        <taxon>metagenomes</taxon>
        <taxon>ecological metagenomes</taxon>
    </lineage>
</organism>
<protein>
    <recommendedName>
        <fullName evidence="2">Capsid protein</fullName>
    </recommendedName>
</protein>
<accession>A0A0F9CKS7</accession>
<sequence length="317" mass="35468">MPVYSLTEAIDNLYTSTWQHMKGTAVDNIFTATPFWFWMKDKGKLRTQSGGRHILEPLEYAKNDGVKFLGKGGTVSLNDREFLTEALYDWRYLVAPLVRFGVDDQVNRGKTKILSLVNAKLSNAENSLVDTLETTLFAGVGAAGGAFDGLQHLVQDDPTSSTVVGSINQSTNSWWQNQLHDIAGTSFATSGIDEMRTLLNECTNNRLKDRPDILLSGQVPYEYYEDAALAKLEIQNTKLAEMGFDHQTFKGIPMVWSPACGLRIYFLNTNFLSFVYDPAMFFDMTEWKAIPEQVNDRAAQIATACTTTTSRRRVQGV</sequence>
<evidence type="ECO:0000313" key="1">
    <source>
        <dbReference type="EMBL" id="KKK97246.1"/>
    </source>
</evidence>
<proteinExistence type="predicted"/>
<evidence type="ECO:0008006" key="2">
    <source>
        <dbReference type="Google" id="ProtNLM"/>
    </source>
</evidence>
<dbReference type="InterPro" id="IPR049718">
    <property type="entry name" value="AKO59007-like"/>
</dbReference>
<name>A0A0F9CKS7_9ZZZZ</name>
<dbReference type="EMBL" id="LAZR01046133">
    <property type="protein sequence ID" value="KKK97246.1"/>
    <property type="molecule type" value="Genomic_DNA"/>
</dbReference>